<evidence type="ECO:0000256" key="1">
    <source>
        <dbReference type="SAM" id="Phobius"/>
    </source>
</evidence>
<keyword evidence="1" id="KW-1133">Transmembrane helix</keyword>
<dbReference type="EMBL" id="ML977184">
    <property type="protein sequence ID" value="KAF1982457.1"/>
    <property type="molecule type" value="Genomic_DNA"/>
</dbReference>
<evidence type="ECO:0000313" key="2">
    <source>
        <dbReference type="EMBL" id="KAF1982457.1"/>
    </source>
</evidence>
<dbReference type="Proteomes" id="UP000800041">
    <property type="component" value="Unassembled WGS sequence"/>
</dbReference>
<organism evidence="2 3">
    <name type="scientific">Aulographum hederae CBS 113979</name>
    <dbReference type="NCBI Taxonomy" id="1176131"/>
    <lineage>
        <taxon>Eukaryota</taxon>
        <taxon>Fungi</taxon>
        <taxon>Dikarya</taxon>
        <taxon>Ascomycota</taxon>
        <taxon>Pezizomycotina</taxon>
        <taxon>Dothideomycetes</taxon>
        <taxon>Pleosporomycetidae</taxon>
        <taxon>Aulographales</taxon>
        <taxon>Aulographaceae</taxon>
    </lineage>
</organism>
<accession>A0A6G1GNX2</accession>
<keyword evidence="1" id="KW-0472">Membrane</keyword>
<dbReference type="AlphaFoldDB" id="A0A6G1GNX2"/>
<sequence length="94" mass="10548">MTGCFDDVFDVVDLDLIPAHCLASCYLLMSDLCTDRFSLNIHPLTISLHCTHLMASILLLCHIISIIILLISAVHLFHFLPAYLHIYKYGSATD</sequence>
<protein>
    <submittedName>
        <fullName evidence="2">Uncharacterized protein</fullName>
    </submittedName>
</protein>
<name>A0A6G1GNX2_9PEZI</name>
<keyword evidence="1" id="KW-0812">Transmembrane</keyword>
<gene>
    <name evidence="2" type="ORF">K402DRAFT_195469</name>
</gene>
<proteinExistence type="predicted"/>
<keyword evidence="3" id="KW-1185">Reference proteome</keyword>
<evidence type="ECO:0000313" key="3">
    <source>
        <dbReference type="Proteomes" id="UP000800041"/>
    </source>
</evidence>
<reference evidence="2" key="1">
    <citation type="journal article" date="2020" name="Stud. Mycol.">
        <title>101 Dothideomycetes genomes: a test case for predicting lifestyles and emergence of pathogens.</title>
        <authorList>
            <person name="Haridas S."/>
            <person name="Albert R."/>
            <person name="Binder M."/>
            <person name="Bloem J."/>
            <person name="Labutti K."/>
            <person name="Salamov A."/>
            <person name="Andreopoulos B."/>
            <person name="Baker S."/>
            <person name="Barry K."/>
            <person name="Bills G."/>
            <person name="Bluhm B."/>
            <person name="Cannon C."/>
            <person name="Castanera R."/>
            <person name="Culley D."/>
            <person name="Daum C."/>
            <person name="Ezra D."/>
            <person name="Gonzalez J."/>
            <person name="Henrissat B."/>
            <person name="Kuo A."/>
            <person name="Liang C."/>
            <person name="Lipzen A."/>
            <person name="Lutzoni F."/>
            <person name="Magnuson J."/>
            <person name="Mondo S."/>
            <person name="Nolan M."/>
            <person name="Ohm R."/>
            <person name="Pangilinan J."/>
            <person name="Park H.-J."/>
            <person name="Ramirez L."/>
            <person name="Alfaro M."/>
            <person name="Sun H."/>
            <person name="Tritt A."/>
            <person name="Yoshinaga Y."/>
            <person name="Zwiers L.-H."/>
            <person name="Turgeon B."/>
            <person name="Goodwin S."/>
            <person name="Spatafora J."/>
            <person name="Crous P."/>
            <person name="Grigoriev I."/>
        </authorList>
    </citation>
    <scope>NUCLEOTIDE SEQUENCE</scope>
    <source>
        <strain evidence="2">CBS 113979</strain>
    </source>
</reference>
<feature type="transmembrane region" description="Helical" evidence="1">
    <location>
        <begin position="53"/>
        <end position="80"/>
    </location>
</feature>